<dbReference type="InterPro" id="IPR001611">
    <property type="entry name" value="Leu-rich_rpt"/>
</dbReference>
<keyword evidence="3" id="KW-1185">Reference proteome</keyword>
<name>K0RGP9_THAOC</name>
<dbReference type="InterPro" id="IPR052394">
    <property type="entry name" value="LRR-containing"/>
</dbReference>
<protein>
    <submittedName>
        <fullName evidence="2">Uncharacterized protein</fullName>
    </submittedName>
</protein>
<evidence type="ECO:0000313" key="3">
    <source>
        <dbReference type="Proteomes" id="UP000266841"/>
    </source>
</evidence>
<dbReference type="SMART" id="SM00368">
    <property type="entry name" value="LRR_RI"/>
    <property type="match status" value="3"/>
</dbReference>
<dbReference type="Proteomes" id="UP000266841">
    <property type="component" value="Unassembled WGS sequence"/>
</dbReference>
<feature type="compositionally biased region" description="Low complexity" evidence="1">
    <location>
        <begin position="151"/>
        <end position="165"/>
    </location>
</feature>
<dbReference type="PANTHER" id="PTHR24114:SF2">
    <property type="entry name" value="F-BOX DOMAIN-CONTAINING PROTEIN-RELATED"/>
    <property type="match status" value="1"/>
</dbReference>
<feature type="compositionally biased region" description="Low complexity" evidence="1">
    <location>
        <begin position="224"/>
        <end position="238"/>
    </location>
</feature>
<accession>K0RGP9</accession>
<feature type="region of interest" description="Disordered" evidence="1">
    <location>
        <begin position="607"/>
        <end position="628"/>
    </location>
</feature>
<reference evidence="2 3" key="1">
    <citation type="journal article" date="2012" name="Genome Biol.">
        <title>Genome and low-iron response of an oceanic diatom adapted to chronic iron limitation.</title>
        <authorList>
            <person name="Lommer M."/>
            <person name="Specht M."/>
            <person name="Roy A.S."/>
            <person name="Kraemer L."/>
            <person name="Andreson R."/>
            <person name="Gutowska M.A."/>
            <person name="Wolf J."/>
            <person name="Bergner S.V."/>
            <person name="Schilhabel M.B."/>
            <person name="Klostermeier U.C."/>
            <person name="Beiko R.G."/>
            <person name="Rosenstiel P."/>
            <person name="Hippler M."/>
            <person name="Laroche J."/>
        </authorList>
    </citation>
    <scope>NUCLEOTIDE SEQUENCE [LARGE SCALE GENOMIC DNA]</scope>
    <source>
        <strain evidence="2 3">CCMP1005</strain>
    </source>
</reference>
<feature type="compositionally biased region" description="Basic residues" evidence="1">
    <location>
        <begin position="469"/>
        <end position="483"/>
    </location>
</feature>
<comment type="caution">
    <text evidence="2">The sequence shown here is derived from an EMBL/GenBank/DDBJ whole genome shotgun (WGS) entry which is preliminary data.</text>
</comment>
<dbReference type="InterPro" id="IPR032675">
    <property type="entry name" value="LRR_dom_sf"/>
</dbReference>
<feature type="region of interest" description="Disordered" evidence="1">
    <location>
        <begin position="772"/>
        <end position="816"/>
    </location>
</feature>
<feature type="region of interest" description="Disordered" evidence="1">
    <location>
        <begin position="135"/>
        <end position="246"/>
    </location>
</feature>
<dbReference type="SUPFAM" id="SSF52047">
    <property type="entry name" value="RNI-like"/>
    <property type="match status" value="1"/>
</dbReference>
<dbReference type="PANTHER" id="PTHR24114">
    <property type="entry name" value="LEUCINE RICH REPEAT FAMILY PROTEIN"/>
    <property type="match status" value="1"/>
</dbReference>
<feature type="region of interest" description="Disordered" evidence="1">
    <location>
        <begin position="51"/>
        <end position="114"/>
    </location>
</feature>
<gene>
    <name evidence="2" type="ORF">THAOC_35690</name>
</gene>
<dbReference type="eggNOG" id="KOG4308">
    <property type="taxonomic scope" value="Eukaryota"/>
</dbReference>
<dbReference type="Gene3D" id="3.80.10.10">
    <property type="entry name" value="Ribonuclease Inhibitor"/>
    <property type="match status" value="1"/>
</dbReference>
<dbReference type="Pfam" id="PF13516">
    <property type="entry name" value="LRR_6"/>
    <property type="match status" value="2"/>
</dbReference>
<organism evidence="2 3">
    <name type="scientific">Thalassiosira oceanica</name>
    <name type="common">Marine diatom</name>
    <dbReference type="NCBI Taxonomy" id="159749"/>
    <lineage>
        <taxon>Eukaryota</taxon>
        <taxon>Sar</taxon>
        <taxon>Stramenopiles</taxon>
        <taxon>Ochrophyta</taxon>
        <taxon>Bacillariophyta</taxon>
        <taxon>Coscinodiscophyceae</taxon>
        <taxon>Thalassiosirophycidae</taxon>
        <taxon>Thalassiosirales</taxon>
        <taxon>Thalassiosiraceae</taxon>
        <taxon>Thalassiosira</taxon>
    </lineage>
</organism>
<dbReference type="OrthoDB" id="45061at2759"/>
<feature type="region of interest" description="Disordered" evidence="1">
    <location>
        <begin position="1"/>
        <end position="33"/>
    </location>
</feature>
<proteinExistence type="predicted"/>
<sequence>MMLIRPSLSSGGDGAARTRGGTSGRGFDRDCGRPFAAATSRIRGRECKVLRERRRGGLRSPHRDGAVKATGSTRRRGSRPEISRWGRGRRSAPSSPPPYVVLLGPQARDRRRGLSRIRRSAARALVDPNLARLQDAWGGRDEDGGGGAGGDSARASLILRRGPPVLRRRVSGDEDPVASAAPDEHPDEAGCFSKDERLSREREERASRQGRALRKGRPPQAGGRSVPVPRPSSLSSSPADPPTCAPQGTVASARCLHVEGAIAALLEIVPEHRHATAGSCNAAGVGPPLSVSRRTLLSRRYYDAVPAVVAGAARSSRGAVRAVLGPCRNARLGGLSERWRRRRRGGKGGPLLQSITDVVFPLLGIGDGGISVRFVRRARPLGGRKPPPADLIEAAARLDVHLSITDRGRREKSTTRAGRAQRALELDPGRGAILLSLDAGPAPRGSIDGPADPPLRPSRPRRSTGASGRTRRWGNRAGARRGSARTSAPVPQGESHPRPRPEGLGQAWGSEGRGPRTTYGTSLPAGVSAAPNLTVPDGGKWQRRAQEQERLRHLHPPPTASEIRLRNRIDEEVKEMASQLANAEISLKKLLIPRRVRPGLLREQIGRESRRGQAGPRRHRVASDPTGTLHLTFDGPGPLVVVWHSRGPTSGRDPVGYVYSGLVGKMLLSGESTQPRYFYGGTTVLFGFLKLVTDVATKVVEEIDEEEDGGYWVPCRMQKHSMTTNNKREQQSKLLILLPFNRNPSLSLPAKHQYQRNHRELWEMDDIYVDTDSSKKPSPHVSARLPLAMGPSNDNEDRGLSNNAPPTKTPCRPVVPIIWGNNNRSPDEYLSRDDNVVRENRWGGSWVPVGADIVKTMELLVADQHDPYSVELIQTNFLYYNKWSTQIPYHQRMMPHFSWWAESIQGKEELESFRIDSIHLPPQSFFRDRIIPALEGTASLHTLQLSNCLNNSDVPAVSSFLMANKTLHSLDLSRCDLDLDTAMSLARAIKGHPVLYDIDLKQCSLGGGNVDVLNKILVACKDGDRLAIGHPSFTPEGLALIARFLGKKISLTSFSLVSAPIDKDSQKLLAHSLKKNKSLSELALLSNGLKLPAILDKNDLSSLSRLTSLDLSHNSLPKSGAGILAEFLGTNNTLVSLVLSKCRIGTKSAEVFLPVLNGNTTLLTLDLSRNFLSRRWEYRYNHELCQHEQTPVQPKGRELIIERALFDTSSLDAIASSSNHTCALKMGGKVLGTSDEGLLRKIQSLENEGLKIRLKVVLALTEKNEGLFDVQRFSSVPLELMPRLFELIQQKIGYHGFGKEIVSKADGRFKNCIVSRYIWPNRTVEKYNTDFRLGRLYSVIMAWNVERGSAVTTVKITSEPDNKKKRRKPKRKIGDDDDSDDADFKPPSGMGSTRRRMWMWDDELGRHTYKLPPPREPTRKSNRLQQ</sequence>
<dbReference type="EMBL" id="AGNL01048339">
    <property type="protein sequence ID" value="EJK45687.1"/>
    <property type="molecule type" value="Genomic_DNA"/>
</dbReference>
<feature type="region of interest" description="Disordered" evidence="1">
    <location>
        <begin position="434"/>
        <end position="554"/>
    </location>
</feature>
<evidence type="ECO:0000313" key="2">
    <source>
        <dbReference type="EMBL" id="EJK45687.1"/>
    </source>
</evidence>
<feature type="region of interest" description="Disordered" evidence="1">
    <location>
        <begin position="1356"/>
        <end position="1426"/>
    </location>
</feature>
<evidence type="ECO:0000256" key="1">
    <source>
        <dbReference type="SAM" id="MobiDB-lite"/>
    </source>
</evidence>
<feature type="compositionally biased region" description="Basic and acidic residues" evidence="1">
    <location>
        <begin position="182"/>
        <end position="207"/>
    </location>
</feature>